<feature type="domain" description="Band 7" evidence="4">
    <location>
        <begin position="49"/>
        <end position="224"/>
    </location>
</feature>
<reference evidence="5 6" key="1">
    <citation type="submission" date="2019-03" db="EMBL/GenBank/DDBJ databases">
        <title>Genomic Encyclopedia of Type Strains, Phase IV (KMG-IV): sequencing the most valuable type-strain genomes for metagenomic binning, comparative biology and taxonomic classification.</title>
        <authorList>
            <person name="Goeker M."/>
        </authorList>
    </citation>
    <scope>NUCLEOTIDE SEQUENCE [LARGE SCALE GENOMIC DNA]</scope>
    <source>
        <strain evidence="5 6">DSM 100556</strain>
    </source>
</reference>
<feature type="transmembrane region" description="Helical" evidence="2">
    <location>
        <begin position="36"/>
        <end position="55"/>
    </location>
</feature>
<keyword evidence="5" id="KW-0645">Protease</keyword>
<gene>
    <name evidence="5" type="ORF">EDD76_12061</name>
</gene>
<feature type="compositionally biased region" description="Polar residues" evidence="3">
    <location>
        <begin position="329"/>
        <end position="345"/>
    </location>
</feature>
<keyword evidence="6" id="KW-1185">Reference proteome</keyword>
<comment type="function">
    <text evidence="2">HflC and HflK could encode or regulate a protease.</text>
</comment>
<evidence type="ECO:0000313" key="5">
    <source>
        <dbReference type="EMBL" id="TCL54457.1"/>
    </source>
</evidence>
<dbReference type="Pfam" id="PF01145">
    <property type="entry name" value="Band_7"/>
    <property type="match status" value="1"/>
</dbReference>
<evidence type="ECO:0000313" key="6">
    <source>
        <dbReference type="Proteomes" id="UP000295718"/>
    </source>
</evidence>
<dbReference type="Proteomes" id="UP000295718">
    <property type="component" value="Unassembled WGS sequence"/>
</dbReference>
<proteinExistence type="inferred from homology"/>
<dbReference type="InterPro" id="IPR036013">
    <property type="entry name" value="Band_7/SPFH_dom_sf"/>
</dbReference>
<evidence type="ECO:0000256" key="3">
    <source>
        <dbReference type="SAM" id="MobiDB-lite"/>
    </source>
</evidence>
<dbReference type="SUPFAM" id="SSF117892">
    <property type="entry name" value="Band 7/SPFH domain"/>
    <property type="match status" value="1"/>
</dbReference>
<dbReference type="SMART" id="SM00244">
    <property type="entry name" value="PHB"/>
    <property type="match status" value="1"/>
</dbReference>
<evidence type="ECO:0000259" key="4">
    <source>
        <dbReference type="SMART" id="SM00244"/>
    </source>
</evidence>
<dbReference type="GO" id="GO:0006508">
    <property type="term" value="P:proteolysis"/>
    <property type="evidence" value="ECO:0007669"/>
    <property type="project" value="UniProtKB-KW"/>
</dbReference>
<dbReference type="RefSeq" id="WP_051869960.1">
    <property type="nucleotide sequence ID" value="NZ_JPNB01000003.1"/>
</dbReference>
<dbReference type="GO" id="GO:0008233">
    <property type="term" value="F:peptidase activity"/>
    <property type="evidence" value="ECO:0007669"/>
    <property type="project" value="UniProtKB-KW"/>
</dbReference>
<keyword evidence="2" id="KW-0472">Membrane</keyword>
<dbReference type="OrthoDB" id="9779595at2"/>
<sequence>MKVTRDENGAGFERFSGGEVGKGSSNFKKVVRGIKITLLVLIAAVCLLSSFYKVGEQQQAVITMFGKVVDVKGAGLYAKIPFIQHAIKVDTTTHGLQIGYRTSSEESENYSVPEEAMMITSDFNFVNVDFYLEYRVSNPQTYLYASGSPEEILRNTAQACIRTIISNYKVDDVITTGKSQIQADIRVLLGEELQKNDIGLQIVNLTIQDAEPPTDIIMQAFKSVETAKQGKETAINNAKKYQNEKVPQAEADADKIVQQAEAAKAARISEAEGQVARFNEMYAEYIKNPLITKQRIFYETMEDVLPDAKVIIDDGNTQNILPLEPFAGTESSKSSAAQSAGTDTEGNALLEKSDESKEQ</sequence>
<dbReference type="InterPro" id="IPR010201">
    <property type="entry name" value="HflK"/>
</dbReference>
<dbReference type="NCBIfam" id="TIGR01933">
    <property type="entry name" value="hflK"/>
    <property type="match status" value="1"/>
</dbReference>
<feature type="region of interest" description="Disordered" evidence="3">
    <location>
        <begin position="322"/>
        <end position="359"/>
    </location>
</feature>
<keyword evidence="2" id="KW-1133">Transmembrane helix</keyword>
<dbReference type="STRING" id="1469948.GCA_000732725_04193"/>
<evidence type="ECO:0000256" key="1">
    <source>
        <dbReference type="ARBA" id="ARBA00006971"/>
    </source>
</evidence>
<dbReference type="EMBL" id="SLUO01000020">
    <property type="protein sequence ID" value="TCL54457.1"/>
    <property type="molecule type" value="Genomic_DNA"/>
</dbReference>
<comment type="subunit">
    <text evidence="2">HflC and HflK may interact to form a multimeric complex.</text>
</comment>
<dbReference type="Gene3D" id="3.30.479.30">
    <property type="entry name" value="Band 7 domain"/>
    <property type="match status" value="1"/>
</dbReference>
<dbReference type="PANTHER" id="PTHR42911:SF2">
    <property type="entry name" value="PROHIBITIN FAMILY PROTEIN"/>
    <property type="match status" value="1"/>
</dbReference>
<dbReference type="InterPro" id="IPR001107">
    <property type="entry name" value="Band_7"/>
</dbReference>
<keyword evidence="5" id="KW-0378">Hydrolase</keyword>
<comment type="caution">
    <text evidence="5">The sequence shown here is derived from an EMBL/GenBank/DDBJ whole genome shotgun (WGS) entry which is preliminary data.</text>
</comment>
<dbReference type="CDD" id="cd03404">
    <property type="entry name" value="SPFH_HflK"/>
    <property type="match status" value="1"/>
</dbReference>
<comment type="subcellular location">
    <subcellularLocation>
        <location evidence="2">Membrane</location>
    </subcellularLocation>
</comment>
<dbReference type="GO" id="GO:0016020">
    <property type="term" value="C:membrane"/>
    <property type="evidence" value="ECO:0007669"/>
    <property type="project" value="UniProtKB-SubCell"/>
</dbReference>
<name>A0A4R1QMH0_9FIRM</name>
<protein>
    <recommendedName>
        <fullName evidence="2">Protein HflK</fullName>
    </recommendedName>
</protein>
<dbReference type="PANTHER" id="PTHR42911">
    <property type="entry name" value="MODULATOR OF FTSH PROTEASE HFLC"/>
    <property type="match status" value="1"/>
</dbReference>
<keyword evidence="2" id="KW-0812">Transmembrane</keyword>
<dbReference type="AlphaFoldDB" id="A0A4R1QMH0"/>
<accession>A0A4R1QMH0</accession>
<comment type="similarity">
    <text evidence="1 2">Belongs to the band 7/mec-2 family. HflK subfamily.</text>
</comment>
<organism evidence="5 6">
    <name type="scientific">Kineothrix alysoides</name>
    <dbReference type="NCBI Taxonomy" id="1469948"/>
    <lineage>
        <taxon>Bacteria</taxon>
        <taxon>Bacillati</taxon>
        <taxon>Bacillota</taxon>
        <taxon>Clostridia</taxon>
        <taxon>Lachnospirales</taxon>
        <taxon>Lachnospiraceae</taxon>
        <taxon>Kineothrix</taxon>
    </lineage>
</organism>
<evidence type="ECO:0000256" key="2">
    <source>
        <dbReference type="RuleBase" id="RU364113"/>
    </source>
</evidence>